<feature type="compositionally biased region" description="Polar residues" evidence="4">
    <location>
        <begin position="709"/>
        <end position="721"/>
    </location>
</feature>
<gene>
    <name evidence="6" type="ORF">EHS24_005117</name>
</gene>
<comment type="similarity">
    <text evidence="1">Belongs to the 'GDXG' lipolytic enzyme family.</text>
</comment>
<protein>
    <recommendedName>
        <fullName evidence="5">Alpha/beta hydrolase fold-3 domain-containing protein</fullName>
    </recommendedName>
</protein>
<dbReference type="Gene3D" id="3.40.50.1820">
    <property type="entry name" value="alpha/beta hydrolase"/>
    <property type="match status" value="2"/>
</dbReference>
<name>A0A427Y6Z8_9TREE</name>
<feature type="compositionally biased region" description="Basic and acidic residues" evidence="4">
    <location>
        <begin position="981"/>
        <end position="993"/>
    </location>
</feature>
<evidence type="ECO:0000256" key="2">
    <source>
        <dbReference type="ARBA" id="ARBA00022801"/>
    </source>
</evidence>
<feature type="domain" description="Alpha/beta hydrolase fold-3" evidence="5">
    <location>
        <begin position="161"/>
        <end position="286"/>
    </location>
</feature>
<evidence type="ECO:0000313" key="7">
    <source>
        <dbReference type="Proteomes" id="UP000279236"/>
    </source>
</evidence>
<feature type="active site" evidence="3">
    <location>
        <position position="242"/>
    </location>
</feature>
<reference evidence="6 7" key="1">
    <citation type="submission" date="2018-11" db="EMBL/GenBank/DDBJ databases">
        <title>Genome sequence of Apiotrichum porosum DSM 27194.</title>
        <authorList>
            <person name="Aliyu H."/>
            <person name="Gorte O."/>
            <person name="Ochsenreither K."/>
        </authorList>
    </citation>
    <scope>NUCLEOTIDE SEQUENCE [LARGE SCALE GENOMIC DNA]</scope>
    <source>
        <strain evidence="6 7">DSM 27194</strain>
    </source>
</reference>
<dbReference type="GeneID" id="39589660"/>
<dbReference type="OrthoDB" id="1662883at2759"/>
<dbReference type="STRING" id="105984.A0A427Y6Z8"/>
<feature type="region of interest" description="Disordered" evidence="4">
    <location>
        <begin position="679"/>
        <end position="748"/>
    </location>
</feature>
<evidence type="ECO:0000256" key="1">
    <source>
        <dbReference type="ARBA" id="ARBA00010515"/>
    </source>
</evidence>
<proteinExistence type="inferred from homology"/>
<evidence type="ECO:0000256" key="4">
    <source>
        <dbReference type="SAM" id="MobiDB-lite"/>
    </source>
</evidence>
<sequence length="1087" mass="118669">MPMDLMAPQVIAASGPIVIDTFIKHYLTTTKKKEVKDGQDSARVDLMYDEAFTIMKFGLTRTPAPPWVAVHRLRIPQHSLKQSADHLVKAFGGEEMAYKVAGGTKWWRARASAGVEAEWICMKRDYRLYVNEEKAWQKKSDTEPEAVDTGFLPEMDRLRCMLYIHGGAYYWGSINTHRYTIWRYARKMKGRCFAVNYRKAPQYPFPCAIQDCLAAYLYLVNPPPGAPHRPVDPKSIIIAGDSAGGGLVWALLQILRDTPGLELPAGAVLISPWSDLTHSFPSITQNTATDVVPPYSFIHKPSSLWPPPPPALTEEVQSRLSFRVREAAEKLKVKHHDTKMDESSMLGPDLFSPLVPQSSHQASIHTSDPEAAGKLKELFNKRRAGQLPDADGPQAVVNPADSFRTLKTKSNDGSIAGRAATTLAQSPDPMNITVLGEKVTIDTQIQLYATNGQLCHPWVSPALGYLGGLCPLYILAGNDEVLRDEIIYAAHKAADPEKYPVRDDVKNLLPSLHGIEEKHGPTDVHLQVYDGAGHDLPLFSMTRPSRGAFRAIAAFCRYVTPHSPGSLLADAETQSSIGTPPVGTPPTITSEPLVESPPLTRTSTLVAPERQPGSAQPSAESELLTINTAKLDNRLQNLKLEGLDNVPASETDASPTDMVWSQAEIMASPVQMTPTSPIAGIQPGQTQYKRQGTMSSFTSKWKRGGPTARSAQSTVLASQRPQPDREATVKSGASDAPESKSKPGEAGYIGIYTGPTPFTDHMIRERVDFNGICRPLEPVSELGAFKMPAEEIGMIKEGPAMRYIEGQAIWDHKFRRTRRTIERHRKHNLKQAVQHDPQHLMRKWEDVVSKAKAKRIEREKAGTEATSGTGTARSSIDPDLGDKTASASGAGTPDWTSEEDWADDSNDSSFAWQWALDGEAPPPSAIVSRRDLPEGRQLALLAEPTNGSAAPALSLGVLLATFLGNSSADRDRAAVAVKEAKELRDEQEKEKQAKQAKWSATLSSTFRSSPSKPRKQRSGTTMKSKLGIVLGMKSKTNAAPSPIAEVGHESQRQETIKAAPHHQETTAQLEPEVAAVSGVSAVTEGAK</sequence>
<organism evidence="6 7">
    <name type="scientific">Apiotrichum porosum</name>
    <dbReference type="NCBI Taxonomy" id="105984"/>
    <lineage>
        <taxon>Eukaryota</taxon>
        <taxon>Fungi</taxon>
        <taxon>Dikarya</taxon>
        <taxon>Basidiomycota</taxon>
        <taxon>Agaricomycotina</taxon>
        <taxon>Tremellomycetes</taxon>
        <taxon>Trichosporonales</taxon>
        <taxon>Trichosporonaceae</taxon>
        <taxon>Apiotrichum</taxon>
    </lineage>
</organism>
<dbReference type="PROSITE" id="PS01174">
    <property type="entry name" value="LIPASE_GDXG_SER"/>
    <property type="match status" value="1"/>
</dbReference>
<feature type="compositionally biased region" description="Polar residues" evidence="4">
    <location>
        <begin position="683"/>
        <end position="699"/>
    </location>
</feature>
<dbReference type="SUPFAM" id="SSF53474">
    <property type="entry name" value="alpha/beta-Hydrolases"/>
    <property type="match status" value="1"/>
</dbReference>
<dbReference type="InterPro" id="IPR013094">
    <property type="entry name" value="AB_hydrolase_3"/>
</dbReference>
<dbReference type="AlphaFoldDB" id="A0A427Y6Z8"/>
<dbReference type="InterPro" id="IPR029058">
    <property type="entry name" value="AB_hydrolase_fold"/>
</dbReference>
<feature type="compositionally biased region" description="Low complexity" evidence="4">
    <location>
        <begin position="863"/>
        <end position="875"/>
    </location>
</feature>
<feature type="region of interest" description="Disordered" evidence="4">
    <location>
        <begin position="854"/>
        <end position="904"/>
    </location>
</feature>
<evidence type="ECO:0000313" key="6">
    <source>
        <dbReference type="EMBL" id="RSH86842.1"/>
    </source>
</evidence>
<keyword evidence="7" id="KW-1185">Reference proteome</keyword>
<evidence type="ECO:0000256" key="3">
    <source>
        <dbReference type="PROSITE-ProRule" id="PRU10038"/>
    </source>
</evidence>
<feature type="region of interest" description="Disordered" evidence="4">
    <location>
        <begin position="981"/>
        <end position="1066"/>
    </location>
</feature>
<dbReference type="PROSITE" id="PS01173">
    <property type="entry name" value="LIPASE_GDXG_HIS"/>
    <property type="match status" value="1"/>
</dbReference>
<dbReference type="InterPro" id="IPR002168">
    <property type="entry name" value="Lipase_GDXG_HIS_AS"/>
</dbReference>
<feature type="compositionally biased region" description="Low complexity" evidence="4">
    <location>
        <begin position="577"/>
        <end position="589"/>
    </location>
</feature>
<dbReference type="EMBL" id="RSCE01000002">
    <property type="protein sequence ID" value="RSH86842.1"/>
    <property type="molecule type" value="Genomic_DNA"/>
</dbReference>
<evidence type="ECO:0000259" key="5">
    <source>
        <dbReference type="Pfam" id="PF07859"/>
    </source>
</evidence>
<accession>A0A427Y6Z8</accession>
<feature type="region of interest" description="Disordered" evidence="4">
    <location>
        <begin position="567"/>
        <end position="598"/>
    </location>
</feature>
<dbReference type="PANTHER" id="PTHR48081:SF5">
    <property type="entry name" value="ALPHA_BETA HYDROLASE FOLD-3 DOMAIN-CONTAINING PROTEIN"/>
    <property type="match status" value="1"/>
</dbReference>
<dbReference type="Proteomes" id="UP000279236">
    <property type="component" value="Unassembled WGS sequence"/>
</dbReference>
<comment type="caution">
    <text evidence="6">The sequence shown here is derived from an EMBL/GenBank/DDBJ whole genome shotgun (WGS) entry which is preliminary data.</text>
</comment>
<dbReference type="Pfam" id="PF07859">
    <property type="entry name" value="Abhydrolase_3"/>
    <property type="match status" value="1"/>
</dbReference>
<feature type="compositionally biased region" description="Basic and acidic residues" evidence="4">
    <location>
        <begin position="1046"/>
        <end position="1055"/>
    </location>
</feature>
<dbReference type="GO" id="GO:0016787">
    <property type="term" value="F:hydrolase activity"/>
    <property type="evidence" value="ECO:0007669"/>
    <property type="project" value="UniProtKB-KW"/>
</dbReference>
<dbReference type="RefSeq" id="XP_028479627.1">
    <property type="nucleotide sequence ID" value="XM_028620655.1"/>
</dbReference>
<keyword evidence="2" id="KW-0378">Hydrolase</keyword>
<feature type="region of interest" description="Disordered" evidence="4">
    <location>
        <begin position="603"/>
        <end position="622"/>
    </location>
</feature>
<dbReference type="InterPro" id="IPR050300">
    <property type="entry name" value="GDXG_lipolytic_enzyme"/>
</dbReference>
<feature type="compositionally biased region" description="Polar residues" evidence="4">
    <location>
        <begin position="613"/>
        <end position="622"/>
    </location>
</feature>
<dbReference type="PANTHER" id="PTHR48081">
    <property type="entry name" value="AB HYDROLASE SUPERFAMILY PROTEIN C4A8.06C"/>
    <property type="match status" value="1"/>
</dbReference>
<dbReference type="InterPro" id="IPR033140">
    <property type="entry name" value="Lipase_GDXG_put_SER_AS"/>
</dbReference>